<accession>A0A7R8Z4T3</accession>
<evidence type="ECO:0000256" key="1">
    <source>
        <dbReference type="SAM" id="MobiDB-lite"/>
    </source>
</evidence>
<evidence type="ECO:0000313" key="3">
    <source>
        <dbReference type="EMBL" id="CAD7196024.1"/>
    </source>
</evidence>
<feature type="compositionally biased region" description="Basic and acidic residues" evidence="1">
    <location>
        <begin position="64"/>
        <end position="80"/>
    </location>
</feature>
<evidence type="ECO:0000256" key="2">
    <source>
        <dbReference type="SAM" id="Phobius"/>
    </source>
</evidence>
<feature type="region of interest" description="Disordered" evidence="1">
    <location>
        <begin position="61"/>
        <end position="83"/>
    </location>
</feature>
<name>A0A7R8Z4T3_TIMDO</name>
<dbReference type="EMBL" id="OA564978">
    <property type="protein sequence ID" value="CAD7196024.1"/>
    <property type="molecule type" value="Genomic_DNA"/>
</dbReference>
<keyword evidence="2" id="KW-0472">Membrane</keyword>
<reference evidence="3" key="1">
    <citation type="submission" date="2020-11" db="EMBL/GenBank/DDBJ databases">
        <authorList>
            <person name="Tran Van P."/>
        </authorList>
    </citation>
    <scope>NUCLEOTIDE SEQUENCE</scope>
</reference>
<feature type="transmembrane region" description="Helical" evidence="2">
    <location>
        <begin position="267"/>
        <end position="285"/>
    </location>
</feature>
<keyword evidence="2" id="KW-0812">Transmembrane</keyword>
<keyword evidence="2" id="KW-1133">Transmembrane helix</keyword>
<protein>
    <submittedName>
        <fullName evidence="3">Uncharacterized protein</fullName>
    </submittedName>
</protein>
<sequence length="558" mass="61387">MEHERGEFGVNGIYGNSSFENVTASFHVDYLGKLPSPGDLYFSSLTWNSYRTDMEYSLPVCSPESERQRSSEPLHHDPDRLLPSQLVGPILDPQACQELLESASEIPQTHHRNSGSTLHASTGGLVLKESLHVHGITRDIDMHEGAGTDQHADAQGCITGCPGGSSGSWRGPDDFTLTICAHLATACTTPGVGAAPLALALTAGLFHIERASAAKALAFGHLVDHFLPGTSSFLTGVFFSLHKRKPSTHPAKTGCTNLPLKADPLTLATNFFLLGAGCFLCPGFFNASSSGILPTLTPTTFFTFTVGSIQTLLRVPFLIMFLVTSCFFFSLLGIIDRIIKYAVISETILMIYIGEYKLYSVGRRMSKSGYESVFHCSTVSPFGIPIAEIPIVRGSVSILELRMKRGGYAFVSERIAGARVLPHEIKGDCLPRLMRLSRPEWFFTLWWFKFPTSEEQAVFNVGVYVPVDPRPGITLAFQYGLTEEKRKSWEIYVKEELQQGPWDIPFSISSGKIRALAMMSTLKSDYISITTGWKETAEFLMDTLLPGDEKEGETKEQK</sequence>
<dbReference type="AlphaFoldDB" id="A0A7R8Z4T3"/>
<gene>
    <name evidence="3" type="ORF">TDIB3V08_LOCUS2382</name>
</gene>
<proteinExistence type="predicted"/>
<organism evidence="3">
    <name type="scientific">Timema douglasi</name>
    <name type="common">Walking stick</name>
    <dbReference type="NCBI Taxonomy" id="61478"/>
    <lineage>
        <taxon>Eukaryota</taxon>
        <taxon>Metazoa</taxon>
        <taxon>Ecdysozoa</taxon>
        <taxon>Arthropoda</taxon>
        <taxon>Hexapoda</taxon>
        <taxon>Insecta</taxon>
        <taxon>Pterygota</taxon>
        <taxon>Neoptera</taxon>
        <taxon>Polyneoptera</taxon>
        <taxon>Phasmatodea</taxon>
        <taxon>Timematodea</taxon>
        <taxon>Timematoidea</taxon>
        <taxon>Timematidae</taxon>
        <taxon>Timema</taxon>
    </lineage>
</organism>
<feature type="transmembrane region" description="Helical" evidence="2">
    <location>
        <begin position="316"/>
        <end position="335"/>
    </location>
</feature>